<evidence type="ECO:0000256" key="1">
    <source>
        <dbReference type="SAM" id="Phobius"/>
    </source>
</evidence>
<reference evidence="2 3" key="1">
    <citation type="submission" date="2022-01" db="EMBL/GenBank/DDBJ databases">
        <title>Flavihumibacter sp. nov., isolated from sediment of a river.</title>
        <authorList>
            <person name="Liu H."/>
        </authorList>
    </citation>
    <scope>NUCLEOTIDE SEQUENCE [LARGE SCALE GENOMIC DNA]</scope>
    <source>
        <strain evidence="2 3">RY-1</strain>
    </source>
</reference>
<protein>
    <submittedName>
        <fullName evidence="2">DMT family transporter</fullName>
    </submittedName>
</protein>
<dbReference type="EMBL" id="JAKEVY010000004">
    <property type="protein sequence ID" value="MCF1716321.1"/>
    <property type="molecule type" value="Genomic_DNA"/>
</dbReference>
<comment type="caution">
    <text evidence="2">The sequence shown here is derived from an EMBL/GenBank/DDBJ whole genome shotgun (WGS) entry which is preliminary data.</text>
</comment>
<dbReference type="Pfam" id="PF04657">
    <property type="entry name" value="DMT_YdcZ"/>
    <property type="match status" value="1"/>
</dbReference>
<evidence type="ECO:0000313" key="2">
    <source>
        <dbReference type="EMBL" id="MCF1716321.1"/>
    </source>
</evidence>
<evidence type="ECO:0000313" key="3">
    <source>
        <dbReference type="Proteomes" id="UP001200145"/>
    </source>
</evidence>
<proteinExistence type="predicted"/>
<organism evidence="2 3">
    <name type="scientific">Flavihumibacter fluminis</name>
    <dbReference type="NCBI Taxonomy" id="2909236"/>
    <lineage>
        <taxon>Bacteria</taxon>
        <taxon>Pseudomonadati</taxon>
        <taxon>Bacteroidota</taxon>
        <taxon>Chitinophagia</taxon>
        <taxon>Chitinophagales</taxon>
        <taxon>Chitinophagaceae</taxon>
        <taxon>Flavihumibacter</taxon>
    </lineage>
</organism>
<keyword evidence="1" id="KW-1133">Transmembrane helix</keyword>
<dbReference type="InterPro" id="IPR006750">
    <property type="entry name" value="YdcZ"/>
</dbReference>
<keyword evidence="3" id="KW-1185">Reference proteome</keyword>
<dbReference type="PANTHER" id="PTHR34821">
    <property type="entry name" value="INNER MEMBRANE PROTEIN YDCZ"/>
    <property type="match status" value="1"/>
</dbReference>
<sequence>MQQVLLILVAILAGMFLPLQASLNAKMGAVVQNPLLGSLISFLVGTLGLLVYILMSRVPLTNLFQAKSAPGLVWIAGLLGAFYVTAIILLVPRLGVALTFGLVIAGQMFVSILFDHFGLLGTPVHPISWMRSLGVVLLIAGVLIIRKF</sequence>
<feature type="transmembrane region" description="Helical" evidence="1">
    <location>
        <begin position="72"/>
        <end position="91"/>
    </location>
</feature>
<dbReference type="RefSeq" id="WP_234867404.1">
    <property type="nucleotide sequence ID" value="NZ_JAKEVY010000004.1"/>
</dbReference>
<keyword evidence="1" id="KW-0812">Transmembrane</keyword>
<name>A0ABS9BNZ0_9BACT</name>
<feature type="transmembrane region" description="Helical" evidence="1">
    <location>
        <begin position="35"/>
        <end position="60"/>
    </location>
</feature>
<accession>A0ABS9BNZ0</accession>
<dbReference type="Proteomes" id="UP001200145">
    <property type="component" value="Unassembled WGS sequence"/>
</dbReference>
<keyword evidence="1" id="KW-0472">Membrane</keyword>
<gene>
    <name evidence="2" type="ORF">L0U88_16885</name>
</gene>
<feature type="transmembrane region" description="Helical" evidence="1">
    <location>
        <begin position="129"/>
        <end position="145"/>
    </location>
</feature>
<dbReference type="PANTHER" id="PTHR34821:SF2">
    <property type="entry name" value="INNER MEMBRANE PROTEIN YDCZ"/>
    <property type="match status" value="1"/>
</dbReference>
<feature type="transmembrane region" description="Helical" evidence="1">
    <location>
        <begin position="97"/>
        <end position="117"/>
    </location>
</feature>